<dbReference type="Pfam" id="PF03551">
    <property type="entry name" value="PadR"/>
    <property type="match status" value="1"/>
</dbReference>
<evidence type="ECO:0000256" key="1">
    <source>
        <dbReference type="SAM" id="MobiDB-lite"/>
    </source>
</evidence>
<dbReference type="Gene3D" id="1.10.10.10">
    <property type="entry name" value="Winged helix-like DNA-binding domain superfamily/Winged helix DNA-binding domain"/>
    <property type="match status" value="1"/>
</dbReference>
<dbReference type="InterPro" id="IPR036388">
    <property type="entry name" value="WH-like_DNA-bd_sf"/>
</dbReference>
<feature type="domain" description="Transcription regulator PadR N-terminal" evidence="2">
    <location>
        <begin position="53"/>
        <end position="121"/>
    </location>
</feature>
<dbReference type="InterPro" id="IPR036390">
    <property type="entry name" value="WH_DNA-bd_sf"/>
</dbReference>
<gene>
    <name evidence="3" type="ORF">HB662_08960</name>
</gene>
<comment type="caution">
    <text evidence="3">The sequence shown here is derived from an EMBL/GenBank/DDBJ whole genome shotgun (WGS) entry which is preliminary data.</text>
</comment>
<evidence type="ECO:0000313" key="4">
    <source>
        <dbReference type="Proteomes" id="UP000765160"/>
    </source>
</evidence>
<dbReference type="InterPro" id="IPR005149">
    <property type="entry name" value="Tscrpt_reg_PadR_N"/>
</dbReference>
<dbReference type="Proteomes" id="UP000765160">
    <property type="component" value="Unassembled WGS sequence"/>
</dbReference>
<dbReference type="PANTHER" id="PTHR43252">
    <property type="entry name" value="TRANSCRIPTIONAL REGULATOR YQJI"/>
    <property type="match status" value="1"/>
</dbReference>
<keyword evidence="4" id="KW-1185">Reference proteome</keyword>
<reference evidence="3 4" key="1">
    <citation type="submission" date="2020-03" db="EMBL/GenBank/DDBJ databases">
        <title>Roseomonas selenitidurans sp. nov. isolated from soil.</title>
        <authorList>
            <person name="Liu H."/>
        </authorList>
    </citation>
    <scope>NUCLEOTIDE SEQUENCE [LARGE SCALE GENOMIC DNA]</scope>
    <source>
        <strain evidence="3 4">JCM 15073</strain>
    </source>
</reference>
<dbReference type="EMBL" id="JAAVTX010000002">
    <property type="protein sequence ID" value="NKE44907.1"/>
    <property type="molecule type" value="Genomic_DNA"/>
</dbReference>
<accession>A0ABX1EXV4</accession>
<name>A0ABX1EXV4_9PROT</name>
<dbReference type="SUPFAM" id="SSF46785">
    <property type="entry name" value="Winged helix' DNA-binding domain"/>
    <property type="match status" value="1"/>
</dbReference>
<evidence type="ECO:0000313" key="3">
    <source>
        <dbReference type="EMBL" id="NKE44907.1"/>
    </source>
</evidence>
<organism evidence="3 4">
    <name type="scientific">Falsiroseomonas frigidaquae</name>
    <dbReference type="NCBI Taxonomy" id="487318"/>
    <lineage>
        <taxon>Bacteria</taxon>
        <taxon>Pseudomonadati</taxon>
        <taxon>Pseudomonadota</taxon>
        <taxon>Alphaproteobacteria</taxon>
        <taxon>Acetobacterales</taxon>
        <taxon>Roseomonadaceae</taxon>
        <taxon>Falsiroseomonas</taxon>
    </lineage>
</organism>
<dbReference type="PANTHER" id="PTHR43252:SF7">
    <property type="entry name" value="TRANSCRIPTIONAL REGULATOR YQJI"/>
    <property type="match status" value="1"/>
</dbReference>
<feature type="compositionally biased region" description="Basic residues" evidence="1">
    <location>
        <begin position="1"/>
        <end position="10"/>
    </location>
</feature>
<sequence length="191" mass="20951">MHHHHRHHGCERRFARGPMRGEFGHDRPHGHGGRHGSRGGGRMFDHGELRLVVLALIAEQPRHGYEIIKEIEDRAGGSYSPSPGVIYPTLTLLEELGHASTEERDGKKLFALTEAGRSWMQANQPAVDVALARMQAAKLASAGGQHPGIIRATENLRMAMRLRMGRGPLSETELRAIADALDAAARAIEES</sequence>
<evidence type="ECO:0000259" key="2">
    <source>
        <dbReference type="Pfam" id="PF03551"/>
    </source>
</evidence>
<protein>
    <submittedName>
        <fullName evidence="3">PadR family transcriptional regulator</fullName>
    </submittedName>
</protein>
<feature type="region of interest" description="Disordered" evidence="1">
    <location>
        <begin position="1"/>
        <end position="42"/>
    </location>
</feature>
<proteinExistence type="predicted"/>